<protein>
    <submittedName>
        <fullName evidence="4">Nuclear receptor coactivator 4 isoform X1</fullName>
    </submittedName>
</protein>
<organism evidence="3 4">
    <name type="scientific">Petromyzon marinus</name>
    <name type="common">Sea lamprey</name>
    <dbReference type="NCBI Taxonomy" id="7757"/>
    <lineage>
        <taxon>Eukaryota</taxon>
        <taxon>Metazoa</taxon>
        <taxon>Chordata</taxon>
        <taxon>Craniata</taxon>
        <taxon>Vertebrata</taxon>
        <taxon>Cyclostomata</taxon>
        <taxon>Hyperoartia</taxon>
        <taxon>Petromyzontiformes</taxon>
        <taxon>Petromyzontidae</taxon>
        <taxon>Petromyzon</taxon>
    </lineage>
</organism>
<dbReference type="RefSeq" id="XP_032805898.1">
    <property type="nucleotide sequence ID" value="XM_032950007.1"/>
</dbReference>
<keyword evidence="3" id="KW-1185">Reference proteome</keyword>
<accession>A0AAJ7WRC9</accession>
<sequence length="686" mass="76321">MSSNPVASLKERCLKAQSQIQAAIGDVSTTQQQLRGNVQHVRAQIHNCLSRQLESLRSREVWLLEQTEVVQQVKEEALDNQLQQLNQVLGWLQCLLKQQEALQYPDPHLNLQIAECLQRCSSLNLNVEETDAIGFVADAAALRKAITTFGNIITQGEYPTSRYSACPILEQLSSVAHFKEPSALQKSSLRNEAPNDWLLRATSSAAALPPTITFHSPSKNMTDWLFKGSATMEETNESTTCRSTPAEKEVKNNLLKIQDQAPNIHANHTRAMSTSSTFEILDALSEDDIITDNKGENEEMVELSAFYKVSDINTWLLKPSQHKSAGIHNSPIDEATRNSWEAVLKPFTATYAFEDWLRKPQPDPCSGCCAGMPIAPKPVEIENLASLWCMADKAVEDERLPYQSWLLQQAAPRVQPAEGFHGEKFGGQQQKQQQEWLACARPAPELSVRKACKANEPCASFAECVCEGSCKREALSKWLLGQEGRDKNGSVVVVAPHSEKARDEHHGVEKSMAEVNVSEKKSQSEQPPGPAVLKEGGRDDLKAQWLHPRQPRLVQEVQSSLKPPLSRGMEKAMTASIANWLLATQCAARDVAAVAPPGFKCVELPHGGPCDNAKWILARECSSYNSSSGGVGSSPEIAHLRQDTDKWLLKKRSYEEKEMHTFCDVFSKMNTEDEPPYKKWLLYSQM</sequence>
<evidence type="ECO:0000256" key="1">
    <source>
        <dbReference type="SAM" id="MobiDB-lite"/>
    </source>
</evidence>
<dbReference type="GO" id="GO:0006879">
    <property type="term" value="P:intracellular iron ion homeostasis"/>
    <property type="evidence" value="ECO:0007669"/>
    <property type="project" value="InterPro"/>
</dbReference>
<gene>
    <name evidence="4" type="primary">NCOA4</name>
</gene>
<evidence type="ECO:0000259" key="2">
    <source>
        <dbReference type="Pfam" id="PF12489"/>
    </source>
</evidence>
<dbReference type="PANTHER" id="PTHR17085">
    <property type="entry name" value="NUCLEAR RECEPTOR COACTIVATOR 4"/>
    <property type="match status" value="1"/>
</dbReference>
<dbReference type="InterPro" id="IPR022174">
    <property type="entry name" value="NCOA4_N"/>
</dbReference>
<proteinExistence type="predicted"/>
<dbReference type="CTD" id="8031"/>
<name>A0AAJ7WRC9_PETMA</name>
<feature type="region of interest" description="Disordered" evidence="1">
    <location>
        <begin position="497"/>
        <end position="536"/>
    </location>
</feature>
<evidence type="ECO:0000313" key="3">
    <source>
        <dbReference type="Proteomes" id="UP001318040"/>
    </source>
</evidence>
<evidence type="ECO:0000313" key="4">
    <source>
        <dbReference type="RefSeq" id="XP_032805898.1"/>
    </source>
</evidence>
<feature type="domain" description="Nuclear receptor coactivator 4 N-terminal" evidence="2">
    <location>
        <begin position="30"/>
        <end position="138"/>
    </location>
</feature>
<dbReference type="PANTHER" id="PTHR17085:SF3">
    <property type="entry name" value="NUCLEAR RECEPTOR COACTIVATOR 4"/>
    <property type="match status" value="1"/>
</dbReference>
<dbReference type="AlphaFoldDB" id="A0AAJ7WRC9"/>
<dbReference type="KEGG" id="pmrn:116940328"/>
<dbReference type="Proteomes" id="UP001318040">
    <property type="component" value="Chromosome 8"/>
</dbReference>
<reference evidence="4" key="1">
    <citation type="submission" date="2025-08" db="UniProtKB">
        <authorList>
            <consortium name="RefSeq"/>
        </authorList>
    </citation>
    <scope>IDENTIFICATION</scope>
    <source>
        <tissue evidence="4">Sperm</tissue>
    </source>
</reference>
<dbReference type="InterPro" id="IPR039947">
    <property type="entry name" value="NCoA-4"/>
</dbReference>
<feature type="compositionally biased region" description="Basic and acidic residues" evidence="1">
    <location>
        <begin position="497"/>
        <end position="523"/>
    </location>
</feature>
<keyword evidence="4" id="KW-0675">Receptor</keyword>
<dbReference type="Pfam" id="PF12489">
    <property type="entry name" value="ARA70"/>
    <property type="match status" value="1"/>
</dbReference>
<dbReference type="GO" id="GO:0003713">
    <property type="term" value="F:transcription coactivator activity"/>
    <property type="evidence" value="ECO:0007669"/>
    <property type="project" value="InterPro"/>
</dbReference>
<dbReference type="GO" id="GO:0009725">
    <property type="term" value="P:response to hormone"/>
    <property type="evidence" value="ECO:0007669"/>
    <property type="project" value="TreeGrafter"/>
</dbReference>